<protein>
    <submittedName>
        <fullName evidence="3">Reverse transcriptase domain-containing protein</fullName>
    </submittedName>
</protein>
<evidence type="ECO:0000313" key="3">
    <source>
        <dbReference type="WBParaSite" id="SSLN_0001963601-mRNA-1"/>
    </source>
</evidence>
<keyword evidence="2" id="KW-1185">Reference proteome</keyword>
<proteinExistence type="predicted"/>
<reference evidence="1 2" key="2">
    <citation type="submission" date="2018-11" db="EMBL/GenBank/DDBJ databases">
        <authorList>
            <consortium name="Pathogen Informatics"/>
        </authorList>
    </citation>
    <scope>NUCLEOTIDE SEQUENCE [LARGE SCALE GENOMIC DNA]</scope>
    <source>
        <strain evidence="1 2">NST_G2</strain>
    </source>
</reference>
<gene>
    <name evidence="1" type="ORF">SSLN_LOCUS18916</name>
</gene>
<dbReference type="WBParaSite" id="SSLN_0001963601-mRNA-1">
    <property type="protein sequence ID" value="SSLN_0001963601-mRNA-1"/>
    <property type="gene ID" value="SSLN_0001963601"/>
</dbReference>
<evidence type="ECO:0000313" key="2">
    <source>
        <dbReference type="Proteomes" id="UP000275846"/>
    </source>
</evidence>
<name>A0A183TR18_SCHSO</name>
<dbReference type="OrthoDB" id="10014409at2759"/>
<dbReference type="EMBL" id="UYSU01045701">
    <property type="protein sequence ID" value="VDM05302.1"/>
    <property type="molecule type" value="Genomic_DNA"/>
</dbReference>
<dbReference type="AlphaFoldDB" id="A0A183TR18"/>
<reference evidence="3" key="1">
    <citation type="submission" date="2016-06" db="UniProtKB">
        <authorList>
            <consortium name="WormBaseParasite"/>
        </authorList>
    </citation>
    <scope>IDENTIFICATION</scope>
</reference>
<dbReference type="Proteomes" id="UP000275846">
    <property type="component" value="Unassembled WGS sequence"/>
</dbReference>
<evidence type="ECO:0000313" key="1">
    <source>
        <dbReference type="EMBL" id="VDM05302.1"/>
    </source>
</evidence>
<accession>A0A183TR18</accession>
<sequence length="87" mass="9995">MVRQLHDGMTARVTDNGTVSEAFAVTNRVKLGCLMAPTLFSLRFLAMLINAYRDDRLWIRIAYRTADRNTRVYDYSPGLSLRGQLRL</sequence>
<organism evidence="3">
    <name type="scientific">Schistocephalus solidus</name>
    <name type="common">Tapeworm</name>
    <dbReference type="NCBI Taxonomy" id="70667"/>
    <lineage>
        <taxon>Eukaryota</taxon>
        <taxon>Metazoa</taxon>
        <taxon>Spiralia</taxon>
        <taxon>Lophotrochozoa</taxon>
        <taxon>Platyhelminthes</taxon>
        <taxon>Cestoda</taxon>
        <taxon>Eucestoda</taxon>
        <taxon>Diphyllobothriidea</taxon>
        <taxon>Diphyllobothriidae</taxon>
        <taxon>Schistocephalus</taxon>
    </lineage>
</organism>